<sequence length="73" mass="7916">MRAALDPVWAAQQRFNMEMAEARTLISAGAISLDEYVAKLRMEQAALDAVQTVQVRATATSGAMRAGMQQLGF</sequence>
<name>A0ABS8H989_9SPHN</name>
<protein>
    <submittedName>
        <fullName evidence="1">Uncharacterized protein</fullName>
    </submittedName>
</protein>
<keyword evidence="2" id="KW-1185">Reference proteome</keyword>
<organism evidence="1 2">
    <name type="scientific">Sphingobium soli</name>
    <dbReference type="NCBI Taxonomy" id="1591116"/>
    <lineage>
        <taxon>Bacteria</taxon>
        <taxon>Pseudomonadati</taxon>
        <taxon>Pseudomonadota</taxon>
        <taxon>Alphaproteobacteria</taxon>
        <taxon>Sphingomonadales</taxon>
        <taxon>Sphingomonadaceae</taxon>
        <taxon>Sphingobium</taxon>
    </lineage>
</organism>
<dbReference type="RefSeq" id="WP_228228210.1">
    <property type="nucleotide sequence ID" value="NZ_JAJGNP010000060.1"/>
</dbReference>
<dbReference type="Proteomes" id="UP001198830">
    <property type="component" value="Unassembled WGS sequence"/>
</dbReference>
<proteinExistence type="predicted"/>
<accession>A0ABS8H989</accession>
<evidence type="ECO:0000313" key="2">
    <source>
        <dbReference type="Proteomes" id="UP001198830"/>
    </source>
</evidence>
<comment type="caution">
    <text evidence="1">The sequence shown here is derived from an EMBL/GenBank/DDBJ whole genome shotgun (WGS) entry which is preliminary data.</text>
</comment>
<reference evidence="1 2" key="1">
    <citation type="submission" date="2021-10" db="EMBL/GenBank/DDBJ databases">
        <title>The diversity and Nitrogen Metabolism of Culturable Nitrate-Utilizing Bacteria Within the Oxygen Minimum Zone of the Changjiang (Yangtze River)Estuary.</title>
        <authorList>
            <person name="Zhang D."/>
            <person name="Zheng J."/>
            <person name="Liu S."/>
            <person name="He W."/>
        </authorList>
    </citation>
    <scope>NUCLEOTIDE SEQUENCE [LARGE SCALE GENOMIC DNA]</scope>
    <source>
        <strain evidence="1 2">FXH275-2</strain>
    </source>
</reference>
<evidence type="ECO:0000313" key="1">
    <source>
        <dbReference type="EMBL" id="MCC4234906.1"/>
    </source>
</evidence>
<dbReference type="EMBL" id="JAJGNP010000060">
    <property type="protein sequence ID" value="MCC4234906.1"/>
    <property type="molecule type" value="Genomic_DNA"/>
</dbReference>
<gene>
    <name evidence="1" type="ORF">LL253_19780</name>
</gene>
<feature type="non-terminal residue" evidence="1">
    <location>
        <position position="73"/>
    </location>
</feature>